<gene>
    <name evidence="2" type="ordered locus">Gura_0693</name>
</gene>
<protein>
    <recommendedName>
        <fullName evidence="4">YjbQ family protein</fullName>
    </recommendedName>
</protein>
<dbReference type="Proteomes" id="UP000006695">
    <property type="component" value="Chromosome"/>
</dbReference>
<dbReference type="HOGENOM" id="CLU_096980_1_1_7"/>
<dbReference type="SUPFAM" id="SSF111038">
    <property type="entry name" value="YjbQ-like"/>
    <property type="match status" value="1"/>
</dbReference>
<evidence type="ECO:0008006" key="4">
    <source>
        <dbReference type="Google" id="ProtNLM"/>
    </source>
</evidence>
<dbReference type="Pfam" id="PF01894">
    <property type="entry name" value="YjbQ"/>
    <property type="match status" value="1"/>
</dbReference>
<dbReference type="PANTHER" id="PTHR30615:SF8">
    <property type="entry name" value="UPF0047 PROTEIN C4A8.02C"/>
    <property type="match status" value="1"/>
</dbReference>
<comment type="similarity">
    <text evidence="1">Belongs to the UPF0047 family.</text>
</comment>
<dbReference type="Gene3D" id="2.60.120.460">
    <property type="entry name" value="YjbQ-like"/>
    <property type="match status" value="1"/>
</dbReference>
<dbReference type="EMBL" id="CP000698">
    <property type="protein sequence ID" value="ABQ24905.1"/>
    <property type="molecule type" value="Genomic_DNA"/>
</dbReference>
<dbReference type="OrthoDB" id="9801725at2"/>
<dbReference type="KEGG" id="gur:Gura_0693"/>
<dbReference type="NCBIfam" id="TIGR00149">
    <property type="entry name" value="TIGR00149_YjbQ"/>
    <property type="match status" value="1"/>
</dbReference>
<dbReference type="PANTHER" id="PTHR30615">
    <property type="entry name" value="UNCHARACTERIZED PROTEIN YJBQ-RELATED"/>
    <property type="match status" value="1"/>
</dbReference>
<name>A5GBZ7_GEOUR</name>
<dbReference type="AlphaFoldDB" id="A5GBZ7"/>
<evidence type="ECO:0000313" key="2">
    <source>
        <dbReference type="EMBL" id="ABQ24905.1"/>
    </source>
</evidence>
<organism evidence="2 3">
    <name type="scientific">Geotalea uraniireducens (strain Rf4)</name>
    <name type="common">Geobacter uraniireducens</name>
    <dbReference type="NCBI Taxonomy" id="351605"/>
    <lineage>
        <taxon>Bacteria</taxon>
        <taxon>Pseudomonadati</taxon>
        <taxon>Thermodesulfobacteriota</taxon>
        <taxon>Desulfuromonadia</taxon>
        <taxon>Geobacterales</taxon>
        <taxon>Geobacteraceae</taxon>
        <taxon>Geotalea</taxon>
    </lineage>
</organism>
<dbReference type="InterPro" id="IPR001602">
    <property type="entry name" value="UPF0047_YjbQ-like"/>
</dbReference>
<evidence type="ECO:0000256" key="1">
    <source>
        <dbReference type="ARBA" id="ARBA00005534"/>
    </source>
</evidence>
<dbReference type="InterPro" id="IPR035917">
    <property type="entry name" value="YjbQ-like_sf"/>
</dbReference>
<reference evidence="2 3" key="1">
    <citation type="submission" date="2007-05" db="EMBL/GenBank/DDBJ databases">
        <title>Complete sequence of Geobacter uraniireducens Rf4.</title>
        <authorList>
            <consortium name="US DOE Joint Genome Institute"/>
            <person name="Copeland A."/>
            <person name="Lucas S."/>
            <person name="Lapidus A."/>
            <person name="Barry K."/>
            <person name="Detter J.C."/>
            <person name="Glavina del Rio T."/>
            <person name="Hammon N."/>
            <person name="Israni S."/>
            <person name="Dalin E."/>
            <person name="Tice H."/>
            <person name="Pitluck S."/>
            <person name="Chertkov O."/>
            <person name="Brettin T."/>
            <person name="Bruce D."/>
            <person name="Han C."/>
            <person name="Schmutz J."/>
            <person name="Larimer F."/>
            <person name="Land M."/>
            <person name="Hauser L."/>
            <person name="Kyrpides N."/>
            <person name="Mikhailova N."/>
            <person name="Shelobolina E."/>
            <person name="Aklujkar M."/>
            <person name="Lovley D."/>
            <person name="Richardson P."/>
        </authorList>
    </citation>
    <scope>NUCLEOTIDE SEQUENCE [LARGE SCALE GENOMIC DNA]</scope>
    <source>
        <strain evidence="2 3">Rf4</strain>
    </source>
</reference>
<dbReference type="STRING" id="351605.Gura_0693"/>
<proteinExistence type="inferred from homology"/>
<dbReference type="PIRSF" id="PIRSF004681">
    <property type="entry name" value="UCP004681"/>
    <property type="match status" value="1"/>
</dbReference>
<evidence type="ECO:0000313" key="3">
    <source>
        <dbReference type="Proteomes" id="UP000006695"/>
    </source>
</evidence>
<sequence length="133" mass="14925">MVKYVTIKSRTRSELIDITDQVQEMVRSANVNNGICYLFVLHTTAGITVNEGADPAVQRDIVNFLNKLVPNDPYFIHAEGNSDAHIKSSLVGASRHIFINNSKLVLGTWQTIYFCEFDGPRERKIAVKITADE</sequence>
<accession>A5GBZ7</accession>
<dbReference type="RefSeq" id="WP_011937629.1">
    <property type="nucleotide sequence ID" value="NC_009483.1"/>
</dbReference>
<keyword evidence="3" id="KW-1185">Reference proteome</keyword>